<gene>
    <name evidence="1" type="ORF">OWO01_07040</name>
</gene>
<keyword evidence="2" id="KW-1185">Reference proteome</keyword>
<accession>A0A9J6RCD5</accession>
<dbReference type="AlphaFoldDB" id="A0A9J6RCD5"/>
<proteinExistence type="predicted"/>
<evidence type="ECO:0000313" key="1">
    <source>
        <dbReference type="EMBL" id="MCZ0702964.1"/>
    </source>
</evidence>
<name>A0A9J6RCD5_9BACI</name>
<reference evidence="1" key="1">
    <citation type="submission" date="2022-11" db="EMBL/GenBank/DDBJ databases">
        <title>WGS of Natronobacillus azotifigens 24KS-1, an anaerobic diazotrophic haloalkaliphile from soda-rich habitats.</title>
        <authorList>
            <person name="Sorokin D.Y."/>
            <person name="Merkel A.Y."/>
        </authorList>
    </citation>
    <scope>NUCLEOTIDE SEQUENCE</scope>
    <source>
        <strain evidence="1">24KS-1</strain>
    </source>
</reference>
<organism evidence="1 2">
    <name type="scientific">Natronobacillus azotifigens</name>
    <dbReference type="NCBI Taxonomy" id="472978"/>
    <lineage>
        <taxon>Bacteria</taxon>
        <taxon>Bacillati</taxon>
        <taxon>Bacillota</taxon>
        <taxon>Bacilli</taxon>
        <taxon>Bacillales</taxon>
        <taxon>Bacillaceae</taxon>
        <taxon>Natronobacillus</taxon>
    </lineage>
</organism>
<dbReference type="RefSeq" id="WP_268779732.1">
    <property type="nucleotide sequence ID" value="NZ_JAPRAT010000010.1"/>
</dbReference>
<dbReference type="Proteomes" id="UP001084197">
    <property type="component" value="Unassembled WGS sequence"/>
</dbReference>
<sequence length="128" mass="15045">MCISIPLLLLLIFALTYLPQKIMSIDPANDSMITFFDGSTGLETQIINQVDIHHIINNLNELTFQKGKPSFLYMGYHFRINIYNDKHKSIKELIIDSDDTIRYKGFFRYSRERSIDYDYVVQLIDSQK</sequence>
<evidence type="ECO:0000313" key="2">
    <source>
        <dbReference type="Proteomes" id="UP001084197"/>
    </source>
</evidence>
<comment type="caution">
    <text evidence="1">The sequence shown here is derived from an EMBL/GenBank/DDBJ whole genome shotgun (WGS) entry which is preliminary data.</text>
</comment>
<protein>
    <submittedName>
        <fullName evidence="1">Uncharacterized protein</fullName>
    </submittedName>
</protein>
<dbReference type="EMBL" id="JAPRAT010000010">
    <property type="protein sequence ID" value="MCZ0702964.1"/>
    <property type="molecule type" value="Genomic_DNA"/>
</dbReference>